<sequence length="308" mass="35136">NSVTNCGYTICCRSNLTGNGTAGVFGSYNCDAAEPTVRVLLDFIQNMKPAPAFFVYVETYPTSSYDRLNKNTQTLLKSFGEQWSSMFHVLPDQLSTISKHAYYTALIMPGLRILAINPLYDYLYNVFAFRSELDPAKEEQRQFIRHTLQTARQNNEKNRDPDNLDKTTGVSLAAPSVTTYFGSNLGVNPSIRVYKMDSATFKPLDYDQYYISIPESNEKGVAEVKKHYTFTEEYQLADLSPSNFEALSNRIHTNWTEYQKFEANFYVLADDRPSCSKEDTLCRKRLTCQTRESKPLRYAACLLDKIGI</sequence>
<dbReference type="GO" id="GO:0008081">
    <property type="term" value="F:phosphoric diester hydrolase activity"/>
    <property type="evidence" value="ECO:0007669"/>
    <property type="project" value="TreeGrafter"/>
</dbReference>
<keyword evidence="5" id="KW-1185">Reference proteome</keyword>
<dbReference type="Pfam" id="PF19272">
    <property type="entry name" value="ASMase_C"/>
    <property type="match status" value="1"/>
</dbReference>
<dbReference type="EMBL" id="CAJHNH020000269">
    <property type="protein sequence ID" value="CAG5116536.1"/>
    <property type="molecule type" value="Genomic_DNA"/>
</dbReference>
<dbReference type="AlphaFoldDB" id="A0A8S3YQC5"/>
<dbReference type="OrthoDB" id="6283087at2759"/>
<protein>
    <recommendedName>
        <fullName evidence="3">Sphingomyelin phosphodiesterase C-terminal domain-containing protein</fullName>
    </recommendedName>
</protein>
<dbReference type="Proteomes" id="UP000678393">
    <property type="component" value="Unassembled WGS sequence"/>
</dbReference>
<name>A0A8S3YQC5_9EUPU</name>
<evidence type="ECO:0000256" key="1">
    <source>
        <dbReference type="ARBA" id="ARBA00022801"/>
    </source>
</evidence>
<evidence type="ECO:0000313" key="5">
    <source>
        <dbReference type="Proteomes" id="UP000678393"/>
    </source>
</evidence>
<accession>A0A8S3YQC5</accession>
<keyword evidence="2" id="KW-0325">Glycoprotein</keyword>
<organism evidence="4 5">
    <name type="scientific">Candidula unifasciata</name>
    <dbReference type="NCBI Taxonomy" id="100452"/>
    <lineage>
        <taxon>Eukaryota</taxon>
        <taxon>Metazoa</taxon>
        <taxon>Spiralia</taxon>
        <taxon>Lophotrochozoa</taxon>
        <taxon>Mollusca</taxon>
        <taxon>Gastropoda</taxon>
        <taxon>Heterobranchia</taxon>
        <taxon>Euthyneura</taxon>
        <taxon>Panpulmonata</taxon>
        <taxon>Eupulmonata</taxon>
        <taxon>Stylommatophora</taxon>
        <taxon>Helicina</taxon>
        <taxon>Helicoidea</taxon>
        <taxon>Geomitridae</taxon>
        <taxon>Candidula</taxon>
    </lineage>
</organism>
<dbReference type="GO" id="GO:0005615">
    <property type="term" value="C:extracellular space"/>
    <property type="evidence" value="ECO:0007669"/>
    <property type="project" value="TreeGrafter"/>
</dbReference>
<dbReference type="PANTHER" id="PTHR10340">
    <property type="entry name" value="SPHINGOMYELIN PHOSPHODIESTERASE"/>
    <property type="match status" value="1"/>
</dbReference>
<proteinExistence type="predicted"/>
<dbReference type="InterPro" id="IPR045473">
    <property type="entry name" value="ASM_C"/>
</dbReference>
<evidence type="ECO:0000313" key="4">
    <source>
        <dbReference type="EMBL" id="CAG5116536.1"/>
    </source>
</evidence>
<comment type="caution">
    <text evidence="4">The sequence shown here is derived from an EMBL/GenBank/DDBJ whole genome shotgun (WGS) entry which is preliminary data.</text>
</comment>
<keyword evidence="1" id="KW-0378">Hydrolase</keyword>
<dbReference type="PANTHER" id="PTHR10340:SF57">
    <property type="entry name" value="METALLOPHOS DOMAIN-CONTAINING PROTEIN"/>
    <property type="match status" value="1"/>
</dbReference>
<feature type="domain" description="Sphingomyelin phosphodiesterase C-terminal" evidence="3">
    <location>
        <begin position="184"/>
        <end position="302"/>
    </location>
</feature>
<evidence type="ECO:0000256" key="2">
    <source>
        <dbReference type="ARBA" id="ARBA00023180"/>
    </source>
</evidence>
<reference evidence="4" key="1">
    <citation type="submission" date="2021-04" db="EMBL/GenBank/DDBJ databases">
        <authorList>
            <consortium name="Molecular Ecology Group"/>
        </authorList>
    </citation>
    <scope>NUCLEOTIDE SEQUENCE</scope>
</reference>
<evidence type="ECO:0000259" key="3">
    <source>
        <dbReference type="Pfam" id="PF19272"/>
    </source>
</evidence>
<gene>
    <name evidence="4" type="ORF">CUNI_LOCUS2094</name>
</gene>
<feature type="non-terminal residue" evidence="4">
    <location>
        <position position="1"/>
    </location>
</feature>